<dbReference type="Proteomes" id="UP000885695">
    <property type="component" value="Unassembled WGS sequence"/>
</dbReference>
<gene>
    <name evidence="1" type="ORF">ENI13_00575</name>
</gene>
<sequence>MRFDAGTRATTGTPVDTAIDYAAVFWGRDSATHLDTDFAFDYLVAKRGKYYLLSYYTRLVWQDTTLTLSENSTHDSHALLVQNDELEVIVAKASELASGYLRDEQDRTYFRQEYELLKERYRMSHPSQSNVMTSTRYILSSLEDEPTSQNDS</sequence>
<dbReference type="EMBL" id="DRHL01000027">
    <property type="protein sequence ID" value="HEB13456.1"/>
    <property type="molecule type" value="Genomic_DNA"/>
</dbReference>
<proteinExistence type="predicted"/>
<name>A0A7C1SUK0_UNCC3</name>
<accession>A0A7C1SUK0</accession>
<evidence type="ECO:0000313" key="1">
    <source>
        <dbReference type="EMBL" id="HEB13456.1"/>
    </source>
</evidence>
<dbReference type="AlphaFoldDB" id="A0A7C1SUK0"/>
<comment type="caution">
    <text evidence="1">The sequence shown here is derived from an EMBL/GenBank/DDBJ whole genome shotgun (WGS) entry which is preliminary data.</text>
</comment>
<protein>
    <submittedName>
        <fullName evidence="1">Uncharacterized protein</fullName>
    </submittedName>
</protein>
<organism evidence="1">
    <name type="scientific">candidate division CPR3 bacterium</name>
    <dbReference type="NCBI Taxonomy" id="2268181"/>
    <lineage>
        <taxon>Bacteria</taxon>
        <taxon>Bacteria division CPR3</taxon>
    </lineage>
</organism>
<reference evidence="1" key="1">
    <citation type="journal article" date="2020" name="mSystems">
        <title>Genome- and Community-Level Interaction Insights into Carbon Utilization and Element Cycling Functions of Hydrothermarchaeota in Hydrothermal Sediment.</title>
        <authorList>
            <person name="Zhou Z."/>
            <person name="Liu Y."/>
            <person name="Xu W."/>
            <person name="Pan J."/>
            <person name="Luo Z.H."/>
            <person name="Li M."/>
        </authorList>
    </citation>
    <scope>NUCLEOTIDE SEQUENCE [LARGE SCALE GENOMIC DNA]</scope>
    <source>
        <strain evidence="1">HyVt-369</strain>
    </source>
</reference>